<evidence type="ECO:0000256" key="4">
    <source>
        <dbReference type="ARBA" id="ARBA00035281"/>
    </source>
</evidence>
<dbReference type="InterPro" id="IPR036919">
    <property type="entry name" value="Ribo_uL30_ferredoxin-like_sf"/>
</dbReference>
<gene>
    <name evidence="7" type="ORF">CIB84_003733</name>
</gene>
<feature type="domain" description="Large ribosomal subunit protein uL30-like ferredoxin-like fold" evidence="6">
    <location>
        <begin position="81"/>
        <end position="107"/>
    </location>
</feature>
<name>A0A2P4T827_BAMTH</name>
<dbReference type="SUPFAM" id="SSF55129">
    <property type="entry name" value="Ribosomal protein L30p/L7e"/>
    <property type="match status" value="1"/>
</dbReference>
<evidence type="ECO:0000259" key="6">
    <source>
        <dbReference type="Pfam" id="PF00327"/>
    </source>
</evidence>
<dbReference type="PANTHER" id="PTHR15892:SF2">
    <property type="entry name" value="LARGE RIBOSOMAL SUBUNIT PROTEIN UL30M"/>
    <property type="match status" value="1"/>
</dbReference>
<organism evidence="7 8">
    <name type="scientific">Bambusicola thoracicus</name>
    <name type="common">Chinese bamboo-partridge</name>
    <name type="synonym">Perdix thoracica</name>
    <dbReference type="NCBI Taxonomy" id="9083"/>
    <lineage>
        <taxon>Eukaryota</taxon>
        <taxon>Metazoa</taxon>
        <taxon>Chordata</taxon>
        <taxon>Craniata</taxon>
        <taxon>Vertebrata</taxon>
        <taxon>Euteleostomi</taxon>
        <taxon>Archelosauria</taxon>
        <taxon>Archosauria</taxon>
        <taxon>Dinosauria</taxon>
        <taxon>Saurischia</taxon>
        <taxon>Theropoda</taxon>
        <taxon>Coelurosauria</taxon>
        <taxon>Aves</taxon>
        <taxon>Neognathae</taxon>
        <taxon>Galloanserae</taxon>
        <taxon>Galliformes</taxon>
        <taxon>Phasianidae</taxon>
        <taxon>Perdicinae</taxon>
        <taxon>Bambusicola</taxon>
    </lineage>
</organism>
<dbReference type="GO" id="GO:0015934">
    <property type="term" value="C:large ribosomal subunit"/>
    <property type="evidence" value="ECO:0007669"/>
    <property type="project" value="InterPro"/>
</dbReference>
<dbReference type="PANTHER" id="PTHR15892">
    <property type="entry name" value="MITOCHONDRIAL RIBOSOMAL PROTEIN L30"/>
    <property type="match status" value="1"/>
</dbReference>
<evidence type="ECO:0000256" key="3">
    <source>
        <dbReference type="ARBA" id="ARBA00023274"/>
    </source>
</evidence>
<evidence type="ECO:0000256" key="2">
    <source>
        <dbReference type="ARBA" id="ARBA00022980"/>
    </source>
</evidence>
<dbReference type="Proteomes" id="UP000237246">
    <property type="component" value="Unassembled WGS sequence"/>
</dbReference>
<dbReference type="OrthoDB" id="9973389at2759"/>
<evidence type="ECO:0000256" key="5">
    <source>
        <dbReference type="ARBA" id="ARBA00035356"/>
    </source>
</evidence>
<comment type="similarity">
    <text evidence="1">Belongs to the universal ribosomal protein uL30 family.</text>
</comment>
<accession>A0A2P4T827</accession>
<dbReference type="EMBL" id="PPHD01005672">
    <property type="protein sequence ID" value="POI32515.1"/>
    <property type="molecule type" value="Genomic_DNA"/>
</dbReference>
<comment type="caution">
    <text evidence="7">The sequence shown here is derived from an EMBL/GenBank/DDBJ whole genome shotgun (WGS) entry which is preliminary data.</text>
</comment>
<dbReference type="Pfam" id="PF00327">
    <property type="entry name" value="Ribosomal_L30"/>
    <property type="match status" value="1"/>
</dbReference>
<dbReference type="InterPro" id="IPR005996">
    <property type="entry name" value="Ribosomal_uL30_bac-type"/>
</dbReference>
<dbReference type="GO" id="GO:0006412">
    <property type="term" value="P:translation"/>
    <property type="evidence" value="ECO:0007669"/>
    <property type="project" value="InterPro"/>
</dbReference>
<evidence type="ECO:0000313" key="7">
    <source>
        <dbReference type="EMBL" id="POI32515.1"/>
    </source>
</evidence>
<protein>
    <recommendedName>
        <fullName evidence="4">Large ribosomal subunit protein uL30m</fullName>
    </recommendedName>
    <alternativeName>
        <fullName evidence="5">39S ribosomal protein L30, mitochondrial</fullName>
    </alternativeName>
</protein>
<keyword evidence="3" id="KW-0687">Ribonucleoprotein</keyword>
<reference evidence="7 8" key="1">
    <citation type="submission" date="2018-01" db="EMBL/GenBank/DDBJ databases">
        <title>Comparison of the Chinese Bamboo Partridge and Red Junglefowl genome sequences highlights the importance of demography in genome evolution.</title>
        <authorList>
            <person name="Tiley G.P."/>
            <person name="Kimball R.T."/>
            <person name="Braun E.L."/>
            <person name="Burleigh J.G."/>
        </authorList>
    </citation>
    <scope>NUCLEOTIDE SEQUENCE [LARGE SCALE GENOMIC DNA]</scope>
    <source>
        <strain evidence="7">RTK389</strain>
        <tissue evidence="7">Blood</tissue>
    </source>
</reference>
<dbReference type="GO" id="GO:0005739">
    <property type="term" value="C:mitochondrion"/>
    <property type="evidence" value="ECO:0007669"/>
    <property type="project" value="TreeGrafter"/>
</dbReference>
<keyword evidence="2" id="KW-0689">Ribosomal protein</keyword>
<dbReference type="AlphaFoldDB" id="A0A2P4T827"/>
<proteinExistence type="inferred from homology"/>
<sequence length="117" mass="13242">MAAGRGGLGLGAAWKAVLGRRPEGIAPTQWARQKFTRSRIPASVRCALLEEAESHGIVFQPRPEDHEKYGGDPEQPHKVHIITRIKSVIGRPYWEKKIIHDLGLDKVLKWWLFILTT</sequence>
<dbReference type="GO" id="GO:0003735">
    <property type="term" value="F:structural constituent of ribosome"/>
    <property type="evidence" value="ECO:0007669"/>
    <property type="project" value="InterPro"/>
</dbReference>
<dbReference type="InterPro" id="IPR016082">
    <property type="entry name" value="Ribosomal_uL30_ferredoxin-like"/>
</dbReference>
<evidence type="ECO:0000256" key="1">
    <source>
        <dbReference type="ARBA" id="ARBA00007594"/>
    </source>
</evidence>
<keyword evidence="8" id="KW-1185">Reference proteome</keyword>
<evidence type="ECO:0000313" key="8">
    <source>
        <dbReference type="Proteomes" id="UP000237246"/>
    </source>
</evidence>